<feature type="transmembrane region" description="Helical" evidence="8">
    <location>
        <begin position="351"/>
        <end position="370"/>
    </location>
</feature>
<dbReference type="GeneTree" id="ENSGT00530000063629"/>
<feature type="region of interest" description="Disordered" evidence="7">
    <location>
        <begin position="68"/>
        <end position="187"/>
    </location>
</feature>
<evidence type="ECO:0000313" key="10">
    <source>
        <dbReference type="Proteomes" id="UP000694426"/>
    </source>
</evidence>
<keyword evidence="4 8" id="KW-1133">Transmembrane helix</keyword>
<evidence type="ECO:0000256" key="7">
    <source>
        <dbReference type="SAM" id="MobiDB-lite"/>
    </source>
</evidence>
<protein>
    <submittedName>
        <fullName evidence="9">Hedgehog acyltransferase</fullName>
    </submittedName>
</protein>
<feature type="transmembrane region" description="Helical" evidence="8">
    <location>
        <begin position="506"/>
        <end position="527"/>
    </location>
</feature>
<evidence type="ECO:0000256" key="4">
    <source>
        <dbReference type="ARBA" id="ARBA00022989"/>
    </source>
</evidence>
<feature type="transmembrane region" description="Helical" evidence="8">
    <location>
        <begin position="321"/>
        <end position="345"/>
    </location>
</feature>
<dbReference type="Pfam" id="PF03062">
    <property type="entry name" value="MBOAT"/>
    <property type="match status" value="1"/>
</dbReference>
<keyword evidence="2 8" id="KW-0812">Transmembrane</keyword>
<evidence type="ECO:0000256" key="1">
    <source>
        <dbReference type="ARBA" id="ARBA00004477"/>
    </source>
</evidence>
<feature type="transmembrane region" description="Helical" evidence="8">
    <location>
        <begin position="391"/>
        <end position="410"/>
    </location>
</feature>
<evidence type="ECO:0000256" key="6">
    <source>
        <dbReference type="ARBA" id="ARBA00038268"/>
    </source>
</evidence>
<feature type="compositionally biased region" description="Pro residues" evidence="7">
    <location>
        <begin position="107"/>
        <end position="118"/>
    </location>
</feature>
<dbReference type="PANTHER" id="PTHR13285">
    <property type="entry name" value="ACYLTRANSFERASE"/>
    <property type="match status" value="1"/>
</dbReference>
<sequence length="708" mass="79724">MPSEIGDRRFTSLKASQPERGAKVGESHGPGKRSCGSASGNVHHTSIAYFMLEEDDVSVTELRDDERCSALTNRETARHEQHPPKHRPQNEAVQLAFSDHPISPTAPLLPNPNPPPSSQSPLGAPWAPPARGGEPRPRSGCFQRPVPGRSRSPGAGNAAGPVQAAVSAPPPGGRQRGHRDRDGGRGRAAGLLGAAPEVLPPRPLSRACCGAAVGAMDGGAAPGLVMLPAWEMATYLFLTVGSHFYSFYEVHRVSQKYEGEIDRNFGLEQGTLFWGLKKDPLDFEWSYWVEWGRERILLLLAGHLLVSQMCRLFVEKYKPWCLMVYGMAACWFLLGIKGFAVILLYAAISFAVAQFQISLLTWMCSLVLLSTLHIPAVEEAKRKWYDTENEYYLLLFTVSVRCLFYTSFSLEYCWHEPAQKSSHSFLWMLAYVFYYPLFHNGPIMNFDEFSKQMRKQEAFSLKTNVGILIVGIIRIFFWWCLAELMIHLMYIHAICSSSPPLEAVSYWALGGLALAQVLFFYVKYLVLYGVPALLLRMDGLKPPALPCCVSLMHSFTKMWRSFDVGLHRFLVRYIYVPMGGSQSSLPGMLFSTALTFAFVSYWHGGQSYLWYWGALNCLGVIVENGVKRILSVSLIRDLIEHFFSPRIRRRLHAVLASVCTSMLILSNLIFLGGNHVGKIYWNRIFMEGKFIFMCFLYNRTFQNLPWMC</sequence>
<name>A0A8B9CD37_9AVES</name>
<feature type="compositionally biased region" description="Low complexity" evidence="7">
    <location>
        <begin position="119"/>
        <end position="132"/>
    </location>
</feature>
<dbReference type="InterPro" id="IPR004299">
    <property type="entry name" value="MBOAT_fam"/>
</dbReference>
<dbReference type="InterPro" id="IPR051085">
    <property type="entry name" value="MB_O-acyltransferase"/>
</dbReference>
<dbReference type="Proteomes" id="UP000694426">
    <property type="component" value="Unplaced"/>
</dbReference>
<feature type="compositionally biased region" description="Basic and acidic residues" evidence="7">
    <location>
        <begin position="1"/>
        <end position="10"/>
    </location>
</feature>
<accession>A0A8B9CD37</accession>
<dbReference type="GO" id="GO:0005789">
    <property type="term" value="C:endoplasmic reticulum membrane"/>
    <property type="evidence" value="ECO:0007669"/>
    <property type="project" value="UniProtKB-SubCell"/>
</dbReference>
<dbReference type="AlphaFoldDB" id="A0A8B9CD37"/>
<gene>
    <name evidence="9" type="primary">HHAT</name>
</gene>
<evidence type="ECO:0000313" key="9">
    <source>
        <dbReference type="Ensembl" id="ENSABRP00000016864.1"/>
    </source>
</evidence>
<keyword evidence="10" id="KW-1185">Reference proteome</keyword>
<feature type="transmembrane region" description="Helical" evidence="8">
    <location>
        <begin position="425"/>
        <end position="444"/>
    </location>
</feature>
<keyword evidence="5 8" id="KW-0472">Membrane</keyword>
<dbReference type="GO" id="GO:0016409">
    <property type="term" value="F:palmitoyltransferase activity"/>
    <property type="evidence" value="ECO:0007669"/>
    <property type="project" value="Ensembl"/>
</dbReference>
<organism evidence="9 10">
    <name type="scientific">Anser brachyrhynchus</name>
    <name type="common">Pink-footed goose</name>
    <dbReference type="NCBI Taxonomy" id="132585"/>
    <lineage>
        <taxon>Eukaryota</taxon>
        <taxon>Metazoa</taxon>
        <taxon>Chordata</taxon>
        <taxon>Craniata</taxon>
        <taxon>Vertebrata</taxon>
        <taxon>Euteleostomi</taxon>
        <taxon>Archelosauria</taxon>
        <taxon>Archosauria</taxon>
        <taxon>Dinosauria</taxon>
        <taxon>Saurischia</taxon>
        <taxon>Theropoda</taxon>
        <taxon>Coelurosauria</taxon>
        <taxon>Aves</taxon>
        <taxon>Neognathae</taxon>
        <taxon>Galloanserae</taxon>
        <taxon>Anseriformes</taxon>
        <taxon>Anatidae</taxon>
        <taxon>Anserinae</taxon>
        <taxon>Anser</taxon>
    </lineage>
</organism>
<proteinExistence type="inferred from homology"/>
<dbReference type="GO" id="GO:0007224">
    <property type="term" value="P:smoothened signaling pathway"/>
    <property type="evidence" value="ECO:0007669"/>
    <property type="project" value="Ensembl"/>
</dbReference>
<keyword evidence="3" id="KW-0256">Endoplasmic reticulum</keyword>
<dbReference type="GO" id="GO:0005794">
    <property type="term" value="C:Golgi apparatus"/>
    <property type="evidence" value="ECO:0007669"/>
    <property type="project" value="Ensembl"/>
</dbReference>
<reference evidence="9" key="2">
    <citation type="submission" date="2025-09" db="UniProtKB">
        <authorList>
            <consortium name="Ensembl"/>
        </authorList>
    </citation>
    <scope>IDENTIFICATION</scope>
</reference>
<dbReference type="Ensembl" id="ENSABRT00000023998.1">
    <property type="protein sequence ID" value="ENSABRP00000016864.1"/>
    <property type="gene ID" value="ENSABRG00000014772.1"/>
</dbReference>
<comment type="subcellular location">
    <subcellularLocation>
        <location evidence="1">Endoplasmic reticulum membrane</location>
        <topology evidence="1">Multi-pass membrane protein</topology>
    </subcellularLocation>
</comment>
<feature type="transmembrane region" description="Helical" evidence="8">
    <location>
        <begin position="651"/>
        <end position="673"/>
    </location>
</feature>
<dbReference type="PANTHER" id="PTHR13285:SF20">
    <property type="entry name" value="PROTEIN-CYSTEINE N-PALMITOYLTRANSFERASE HHAT"/>
    <property type="match status" value="1"/>
</dbReference>
<evidence type="ECO:0000256" key="5">
    <source>
        <dbReference type="ARBA" id="ARBA00023136"/>
    </source>
</evidence>
<feature type="transmembrane region" description="Helical" evidence="8">
    <location>
        <begin position="465"/>
        <end position="486"/>
    </location>
</feature>
<evidence type="ECO:0000256" key="8">
    <source>
        <dbReference type="SAM" id="Phobius"/>
    </source>
</evidence>
<reference evidence="9" key="1">
    <citation type="submission" date="2025-08" db="UniProtKB">
        <authorList>
            <consortium name="Ensembl"/>
        </authorList>
    </citation>
    <scope>IDENTIFICATION</scope>
</reference>
<feature type="region of interest" description="Disordered" evidence="7">
    <location>
        <begin position="1"/>
        <end position="41"/>
    </location>
</feature>
<comment type="similarity">
    <text evidence="6">Belongs to the membrane-bound acyltransferase family. HHAT subfamily.</text>
</comment>
<evidence type="ECO:0000256" key="3">
    <source>
        <dbReference type="ARBA" id="ARBA00022824"/>
    </source>
</evidence>
<evidence type="ECO:0000256" key="2">
    <source>
        <dbReference type="ARBA" id="ARBA00022692"/>
    </source>
</evidence>